<keyword evidence="1" id="KW-0677">Repeat</keyword>
<dbReference type="Pfam" id="PF07719">
    <property type="entry name" value="TPR_2"/>
    <property type="match status" value="1"/>
</dbReference>
<dbReference type="EMBL" id="UINC01068201">
    <property type="protein sequence ID" value="SVC00631.1"/>
    <property type="molecule type" value="Genomic_DNA"/>
</dbReference>
<accession>A0A382IPN5</accession>
<dbReference type="PANTHER" id="PTHR44227:SF3">
    <property type="entry name" value="PROTEIN O-MANNOSYL-TRANSFERASE TMTC4"/>
    <property type="match status" value="1"/>
</dbReference>
<dbReference type="AlphaFoldDB" id="A0A382IPN5"/>
<dbReference type="InterPro" id="IPR052346">
    <property type="entry name" value="O-mannosyl-transferase_TMTC"/>
</dbReference>
<dbReference type="InterPro" id="IPR019734">
    <property type="entry name" value="TPR_rpt"/>
</dbReference>
<reference evidence="3" key="1">
    <citation type="submission" date="2018-05" db="EMBL/GenBank/DDBJ databases">
        <authorList>
            <person name="Lanie J.A."/>
            <person name="Ng W.-L."/>
            <person name="Kazmierczak K.M."/>
            <person name="Andrzejewski T.M."/>
            <person name="Davidsen T.M."/>
            <person name="Wayne K.J."/>
            <person name="Tettelin H."/>
            <person name="Glass J.I."/>
            <person name="Rusch D."/>
            <person name="Podicherti R."/>
            <person name="Tsui H.-C.T."/>
            <person name="Winkler M.E."/>
        </authorList>
    </citation>
    <scope>NUCLEOTIDE SEQUENCE</scope>
</reference>
<organism evidence="3">
    <name type="scientific">marine metagenome</name>
    <dbReference type="NCBI Taxonomy" id="408172"/>
    <lineage>
        <taxon>unclassified sequences</taxon>
        <taxon>metagenomes</taxon>
        <taxon>ecological metagenomes</taxon>
    </lineage>
</organism>
<keyword evidence="2" id="KW-0802">TPR repeat</keyword>
<dbReference type="InterPro" id="IPR011990">
    <property type="entry name" value="TPR-like_helical_dom_sf"/>
</dbReference>
<dbReference type="SMART" id="SM00028">
    <property type="entry name" value="TPR"/>
    <property type="match status" value="3"/>
</dbReference>
<dbReference type="SUPFAM" id="SSF48452">
    <property type="entry name" value="TPR-like"/>
    <property type="match status" value="1"/>
</dbReference>
<evidence type="ECO:0000256" key="1">
    <source>
        <dbReference type="ARBA" id="ARBA00022737"/>
    </source>
</evidence>
<gene>
    <name evidence="3" type="ORF">METZ01_LOCUS253485</name>
</gene>
<dbReference type="Pfam" id="PF13432">
    <property type="entry name" value="TPR_16"/>
    <property type="match status" value="1"/>
</dbReference>
<evidence type="ECO:0000256" key="2">
    <source>
        <dbReference type="ARBA" id="ARBA00022803"/>
    </source>
</evidence>
<dbReference type="PROSITE" id="PS50005">
    <property type="entry name" value="TPR"/>
    <property type="match status" value="2"/>
</dbReference>
<dbReference type="Gene3D" id="1.25.40.10">
    <property type="entry name" value="Tetratricopeptide repeat domain"/>
    <property type="match status" value="1"/>
</dbReference>
<name>A0A382IPN5_9ZZZZ</name>
<sequence length="112" mass="12632">PRVYNEWGKFHLRQKRWDAAIGIFDKGVSLAPREAQLANNLGVAWAQKGDLATAVTWYERAVDVQPGYTRAWVNLGDAFRALTRRQEARRAYIEALRSAPGNPRALRGLQGL</sequence>
<evidence type="ECO:0000313" key="3">
    <source>
        <dbReference type="EMBL" id="SVC00631.1"/>
    </source>
</evidence>
<protein>
    <submittedName>
        <fullName evidence="3">Uncharacterized protein</fullName>
    </submittedName>
</protein>
<dbReference type="InterPro" id="IPR013105">
    <property type="entry name" value="TPR_2"/>
</dbReference>
<proteinExistence type="predicted"/>
<dbReference type="PANTHER" id="PTHR44227">
    <property type="match status" value="1"/>
</dbReference>
<feature type="non-terminal residue" evidence="3">
    <location>
        <position position="1"/>
    </location>
</feature>